<gene>
    <name evidence="2" type="ORF">BIFANG_02055</name>
</gene>
<sequence length="61" mass="6640">MPKAPAIAGKSHPTRQTSGIRPNLTGRSACLACLFFAVHLREVRRVRIVSKGILVIRTSTV</sequence>
<dbReference type="EMBL" id="ABYS02000001">
    <property type="protein sequence ID" value="EEP21937.1"/>
    <property type="molecule type" value="Genomic_DNA"/>
</dbReference>
<evidence type="ECO:0000313" key="3">
    <source>
        <dbReference type="Proteomes" id="UP000006408"/>
    </source>
</evidence>
<dbReference type="AlphaFoldDB" id="C4FCM9"/>
<accession>C4FCM9</accession>
<evidence type="ECO:0000256" key="1">
    <source>
        <dbReference type="SAM" id="MobiDB-lite"/>
    </source>
</evidence>
<protein>
    <submittedName>
        <fullName evidence="2">Uncharacterized protein</fullName>
    </submittedName>
</protein>
<reference evidence="2" key="1">
    <citation type="submission" date="2009-04" db="EMBL/GenBank/DDBJ databases">
        <authorList>
            <person name="Weinstock G."/>
            <person name="Sodergren E."/>
            <person name="Clifton S."/>
            <person name="Fulton L."/>
            <person name="Fulton B."/>
            <person name="Courtney L."/>
            <person name="Fronick C."/>
            <person name="Harrison M."/>
            <person name="Strong C."/>
            <person name="Farmer C."/>
            <person name="Delahaunty K."/>
            <person name="Markovic C."/>
            <person name="Hall O."/>
            <person name="Minx P."/>
            <person name="Tomlinson C."/>
            <person name="Mitreva M."/>
            <person name="Nelson J."/>
            <person name="Hou S."/>
            <person name="Wollam A."/>
            <person name="Pepin K.H."/>
            <person name="Johnson M."/>
            <person name="Bhonagiri V."/>
            <person name="Nash W.E."/>
            <person name="Warren W."/>
            <person name="Chinwalla A."/>
            <person name="Mardis E.R."/>
            <person name="Wilson R.K."/>
        </authorList>
    </citation>
    <scope>NUCLEOTIDE SEQUENCE [LARGE SCALE GENOMIC DNA]</scope>
    <source>
        <strain evidence="2">DSM 20098</strain>
    </source>
</reference>
<feature type="region of interest" description="Disordered" evidence="1">
    <location>
        <begin position="1"/>
        <end position="21"/>
    </location>
</feature>
<comment type="caution">
    <text evidence="2">The sequence shown here is derived from an EMBL/GenBank/DDBJ whole genome shotgun (WGS) entry which is preliminary data.</text>
</comment>
<dbReference type="Proteomes" id="UP000006408">
    <property type="component" value="Unassembled WGS sequence"/>
</dbReference>
<organism evidence="2 3">
    <name type="scientific">Bifidobacterium angulatum DSM 20098 = JCM 7096</name>
    <dbReference type="NCBI Taxonomy" id="518635"/>
    <lineage>
        <taxon>Bacteria</taxon>
        <taxon>Bacillati</taxon>
        <taxon>Actinomycetota</taxon>
        <taxon>Actinomycetes</taxon>
        <taxon>Bifidobacteriales</taxon>
        <taxon>Bifidobacteriaceae</taxon>
        <taxon>Bifidobacterium</taxon>
    </lineage>
</organism>
<keyword evidence="3" id="KW-1185">Reference proteome</keyword>
<evidence type="ECO:0000313" key="2">
    <source>
        <dbReference type="EMBL" id="EEP21937.1"/>
    </source>
</evidence>
<proteinExistence type="predicted"/>
<name>C4FCM9_9BIFI</name>
<dbReference type="HOGENOM" id="CLU_2913191_0_0_11"/>